<reference evidence="3 4" key="1">
    <citation type="submission" date="2019-11" db="EMBL/GenBank/DDBJ databases">
        <title>Type strains purchased from KCTC, JCM and DSMZ.</title>
        <authorList>
            <person name="Lu H."/>
        </authorList>
    </citation>
    <scope>NUCLEOTIDE SEQUENCE [LARGE SCALE GENOMIC DNA]</scope>
    <source>
        <strain evidence="3 4">KCTC 42409</strain>
    </source>
</reference>
<feature type="domain" description="Haemin-degrading HemS/ChuX" evidence="2">
    <location>
        <begin position="226"/>
        <end position="351"/>
    </location>
</feature>
<accession>A0A6L6Q0D5</accession>
<dbReference type="InterPro" id="IPR006311">
    <property type="entry name" value="TAT_signal"/>
</dbReference>
<dbReference type="OrthoDB" id="316630at2"/>
<dbReference type="PROSITE" id="PS51318">
    <property type="entry name" value="TAT"/>
    <property type="match status" value="1"/>
</dbReference>
<dbReference type="AlphaFoldDB" id="A0A6L6Q0D5"/>
<dbReference type="SUPFAM" id="SSF144064">
    <property type="entry name" value="Heme iron utilization protein-like"/>
    <property type="match status" value="1"/>
</dbReference>
<organism evidence="3 4">
    <name type="scientific">Pseudoduganella ginsengisoli</name>
    <dbReference type="NCBI Taxonomy" id="1462440"/>
    <lineage>
        <taxon>Bacteria</taxon>
        <taxon>Pseudomonadati</taxon>
        <taxon>Pseudomonadota</taxon>
        <taxon>Betaproteobacteria</taxon>
        <taxon>Burkholderiales</taxon>
        <taxon>Oxalobacteraceae</taxon>
        <taxon>Telluria group</taxon>
        <taxon>Pseudoduganella</taxon>
    </lineage>
</organism>
<dbReference type="Proteomes" id="UP000484015">
    <property type="component" value="Unassembled WGS sequence"/>
</dbReference>
<evidence type="ECO:0000259" key="2">
    <source>
        <dbReference type="Pfam" id="PF05171"/>
    </source>
</evidence>
<feature type="chain" id="PRO_5026708311" evidence="1">
    <location>
        <begin position="28"/>
        <end position="354"/>
    </location>
</feature>
<evidence type="ECO:0000313" key="3">
    <source>
        <dbReference type="EMBL" id="MTW02879.1"/>
    </source>
</evidence>
<dbReference type="Pfam" id="PF05171">
    <property type="entry name" value="HemS"/>
    <property type="match status" value="2"/>
</dbReference>
<evidence type="ECO:0000313" key="4">
    <source>
        <dbReference type="Proteomes" id="UP000484015"/>
    </source>
</evidence>
<gene>
    <name evidence="3" type="ORF">GM668_12375</name>
</gene>
<dbReference type="Gene3D" id="3.40.1570.10">
    <property type="entry name" value="HemS/ChuS/ChuX like domains"/>
    <property type="match status" value="2"/>
</dbReference>
<keyword evidence="1" id="KW-0732">Signal</keyword>
<dbReference type="EMBL" id="WNLA01000006">
    <property type="protein sequence ID" value="MTW02879.1"/>
    <property type="molecule type" value="Genomic_DNA"/>
</dbReference>
<comment type="caution">
    <text evidence="3">The sequence shown here is derived from an EMBL/GenBank/DDBJ whole genome shotgun (WGS) entry which is preliminary data.</text>
</comment>
<feature type="domain" description="Haemin-degrading HemS/ChuX" evidence="2">
    <location>
        <begin position="32"/>
        <end position="170"/>
    </location>
</feature>
<dbReference type="RefSeq" id="WP_155439255.1">
    <property type="nucleotide sequence ID" value="NZ_WNLA01000006.1"/>
</dbReference>
<name>A0A6L6Q0D5_9BURK</name>
<dbReference type="InterPro" id="IPR007845">
    <property type="entry name" value="HemS/ChuX_dom"/>
</dbReference>
<sequence>MTISLIRRRLLASSGALLFAGVMPARAQPAPEAPLLAQAIGPNVVLLNTGDNAVRGIMQRALDFGQVTAQTANALAVMERTGVAMRLEQEGSAASAGNGEAGRNIAGGYVGGDIDLRFNFDAWRYAFAVTEKRNDGSVSRSLQFFDAQGNAVHKLYARNEAAGGLFDQLAMDFRAAGQTPSLVTVTAPARIEEKPDSTIPLPAFHQAWLAMTDPGQFSAILAAFGATRRQAMRLAPPAMAQRLAPQALRALVDGIAQHKLPIVAYVGNAGVTQIYAGTLAQASGDGAAYMAQAPGFRLALRDSALRSGYLVQRAGAVSVEFYGEGAEPALTLVGRRDLARPLAWAELLQSLPRA</sequence>
<feature type="signal peptide" evidence="1">
    <location>
        <begin position="1"/>
        <end position="27"/>
    </location>
</feature>
<keyword evidence="4" id="KW-1185">Reference proteome</keyword>
<protein>
    <submittedName>
        <fullName evidence="3">Hemin-degrading factor</fullName>
    </submittedName>
</protein>
<dbReference type="GO" id="GO:0006826">
    <property type="term" value="P:iron ion transport"/>
    <property type="evidence" value="ECO:0007669"/>
    <property type="project" value="InterPro"/>
</dbReference>
<dbReference type="InterPro" id="IPR053733">
    <property type="entry name" value="Heme_Transport_Util_sf"/>
</dbReference>
<proteinExistence type="predicted"/>
<evidence type="ECO:0000256" key="1">
    <source>
        <dbReference type="SAM" id="SignalP"/>
    </source>
</evidence>